<evidence type="ECO:0000256" key="2">
    <source>
        <dbReference type="ARBA" id="ARBA00022840"/>
    </source>
</evidence>
<keyword evidence="1" id="KW-0547">Nucleotide-binding</keyword>
<evidence type="ECO:0000313" key="5">
    <source>
        <dbReference type="Proteomes" id="UP000271889"/>
    </source>
</evidence>
<dbReference type="PANTHER" id="PTHR23077:SF171">
    <property type="entry name" value="NUCLEAR VALOSIN-CONTAINING PROTEIN-LIKE"/>
    <property type="match status" value="1"/>
</dbReference>
<gene>
    <name evidence="4" type="ORF">CGOC_LOCUS5718</name>
</gene>
<evidence type="ECO:0000259" key="3">
    <source>
        <dbReference type="Pfam" id="PF00004"/>
    </source>
</evidence>
<dbReference type="InterPro" id="IPR050168">
    <property type="entry name" value="AAA_ATPase_domain"/>
</dbReference>
<dbReference type="InterPro" id="IPR003959">
    <property type="entry name" value="ATPase_AAA_core"/>
</dbReference>
<dbReference type="OrthoDB" id="2187at2759"/>
<dbReference type="Pfam" id="PF00004">
    <property type="entry name" value="AAA"/>
    <property type="match status" value="1"/>
</dbReference>
<protein>
    <recommendedName>
        <fullName evidence="3">ATPase AAA-type core domain-containing protein</fullName>
    </recommendedName>
</protein>
<name>A0A3P6TCD7_CYLGO</name>
<organism evidence="4 5">
    <name type="scientific">Cylicostephanus goldi</name>
    <name type="common">Nematode worm</name>
    <dbReference type="NCBI Taxonomy" id="71465"/>
    <lineage>
        <taxon>Eukaryota</taxon>
        <taxon>Metazoa</taxon>
        <taxon>Ecdysozoa</taxon>
        <taxon>Nematoda</taxon>
        <taxon>Chromadorea</taxon>
        <taxon>Rhabditida</taxon>
        <taxon>Rhabditina</taxon>
        <taxon>Rhabditomorpha</taxon>
        <taxon>Strongyloidea</taxon>
        <taxon>Strongylidae</taxon>
        <taxon>Cylicostephanus</taxon>
    </lineage>
</organism>
<dbReference type="AlphaFoldDB" id="A0A3P6TCD7"/>
<dbReference type="SUPFAM" id="SSF52540">
    <property type="entry name" value="P-loop containing nucleoside triphosphate hydrolases"/>
    <property type="match status" value="1"/>
</dbReference>
<keyword evidence="2" id="KW-0067">ATP-binding</keyword>
<dbReference type="EMBL" id="UYRV01017690">
    <property type="protein sequence ID" value="VDK63558.1"/>
    <property type="molecule type" value="Genomic_DNA"/>
</dbReference>
<evidence type="ECO:0000313" key="4">
    <source>
        <dbReference type="EMBL" id="VDK63558.1"/>
    </source>
</evidence>
<dbReference type="GO" id="GO:0016887">
    <property type="term" value="F:ATP hydrolysis activity"/>
    <property type="evidence" value="ECO:0007669"/>
    <property type="project" value="InterPro"/>
</dbReference>
<dbReference type="GO" id="GO:0005524">
    <property type="term" value="F:ATP binding"/>
    <property type="evidence" value="ECO:0007669"/>
    <property type="project" value="UniProtKB-KW"/>
</dbReference>
<dbReference type="Proteomes" id="UP000271889">
    <property type="component" value="Unassembled WGS sequence"/>
</dbReference>
<dbReference type="PANTHER" id="PTHR23077">
    <property type="entry name" value="AAA-FAMILY ATPASE"/>
    <property type="match status" value="1"/>
</dbReference>
<dbReference type="InterPro" id="IPR027417">
    <property type="entry name" value="P-loop_NTPase"/>
</dbReference>
<keyword evidence="5" id="KW-1185">Reference proteome</keyword>
<accession>A0A3P6TCD7</accession>
<dbReference type="Gene3D" id="3.40.50.300">
    <property type="entry name" value="P-loop containing nucleotide triphosphate hydrolases"/>
    <property type="match status" value="1"/>
</dbReference>
<proteinExistence type="predicted"/>
<evidence type="ECO:0000256" key="1">
    <source>
        <dbReference type="ARBA" id="ARBA00022741"/>
    </source>
</evidence>
<feature type="domain" description="ATPase AAA-type core" evidence="3">
    <location>
        <begin position="19"/>
        <end position="66"/>
    </location>
</feature>
<sequence>MERVSSTTNPYSSHDYLAISRARASAPSIIIFDELDSLAPQRGNDSTGVTDRVVNQLLTEMDGAEGLEGMQDQDYALCC</sequence>
<reference evidence="4 5" key="1">
    <citation type="submission" date="2018-11" db="EMBL/GenBank/DDBJ databases">
        <authorList>
            <consortium name="Pathogen Informatics"/>
        </authorList>
    </citation>
    <scope>NUCLEOTIDE SEQUENCE [LARGE SCALE GENOMIC DNA]</scope>
</reference>